<evidence type="ECO:0000313" key="4">
    <source>
        <dbReference type="Proteomes" id="UP001055108"/>
    </source>
</evidence>
<reference evidence="3" key="1">
    <citation type="journal article" date="2016" name="Front. Microbiol.">
        <title>Genome Sequence of the Piezophilic, Mesophilic Sulfate-Reducing Bacterium Desulfovibrio indicus J2T.</title>
        <authorList>
            <person name="Cao J."/>
            <person name="Maignien L."/>
            <person name="Shao Z."/>
            <person name="Alain K."/>
            <person name="Jebbar M."/>
        </authorList>
    </citation>
    <scope>NUCLEOTIDE SEQUENCE</scope>
    <source>
        <strain evidence="3">NBRC 103626</strain>
    </source>
</reference>
<dbReference type="EMBL" id="BPQM01000059">
    <property type="protein sequence ID" value="GJD79295.1"/>
    <property type="molecule type" value="Genomic_DNA"/>
</dbReference>
<protein>
    <recommendedName>
        <fullName evidence="5">Sel1 domain protein repeat-containing protein</fullName>
    </recommendedName>
</protein>
<feature type="coiled-coil region" evidence="1">
    <location>
        <begin position="361"/>
        <end position="399"/>
    </location>
</feature>
<proteinExistence type="predicted"/>
<accession>A0AA37HPK3</accession>
<feature type="compositionally biased region" description="Low complexity" evidence="2">
    <location>
        <begin position="923"/>
        <end position="941"/>
    </location>
</feature>
<dbReference type="Gene3D" id="1.25.40.10">
    <property type="entry name" value="Tetratricopeptide repeat domain"/>
    <property type="match status" value="1"/>
</dbReference>
<evidence type="ECO:0000256" key="1">
    <source>
        <dbReference type="SAM" id="Coils"/>
    </source>
</evidence>
<feature type="compositionally biased region" description="Basic and acidic residues" evidence="2">
    <location>
        <begin position="862"/>
        <end position="873"/>
    </location>
</feature>
<feature type="region of interest" description="Disordered" evidence="2">
    <location>
        <begin position="678"/>
        <end position="759"/>
    </location>
</feature>
<dbReference type="RefSeq" id="WP_238303253.1">
    <property type="nucleotide sequence ID" value="NZ_BPQM01000059.1"/>
</dbReference>
<evidence type="ECO:0008006" key="5">
    <source>
        <dbReference type="Google" id="ProtNLM"/>
    </source>
</evidence>
<keyword evidence="1" id="KW-0175">Coiled coil</keyword>
<dbReference type="SMART" id="SM00671">
    <property type="entry name" value="SEL1"/>
    <property type="match status" value="4"/>
</dbReference>
<feature type="compositionally biased region" description="Basic and acidic residues" evidence="2">
    <location>
        <begin position="683"/>
        <end position="697"/>
    </location>
</feature>
<dbReference type="PANTHER" id="PTHR11102">
    <property type="entry name" value="SEL-1-LIKE PROTEIN"/>
    <property type="match status" value="1"/>
</dbReference>
<feature type="region of interest" description="Disordered" evidence="2">
    <location>
        <begin position="37"/>
        <end position="91"/>
    </location>
</feature>
<dbReference type="Pfam" id="PF08238">
    <property type="entry name" value="Sel1"/>
    <property type="match status" value="4"/>
</dbReference>
<comment type="caution">
    <text evidence="3">The sequence shown here is derived from an EMBL/GenBank/DDBJ whole genome shotgun (WGS) entry which is preliminary data.</text>
</comment>
<dbReference type="InterPro" id="IPR006597">
    <property type="entry name" value="Sel1-like"/>
</dbReference>
<reference evidence="3" key="2">
    <citation type="submission" date="2021-08" db="EMBL/GenBank/DDBJ databases">
        <authorList>
            <person name="Tani A."/>
            <person name="Ola A."/>
            <person name="Ogura Y."/>
            <person name="Katsura K."/>
            <person name="Hayashi T."/>
        </authorList>
    </citation>
    <scope>NUCLEOTIDE SEQUENCE</scope>
    <source>
        <strain evidence="3">NBRC 103626</strain>
    </source>
</reference>
<dbReference type="SUPFAM" id="SSF81901">
    <property type="entry name" value="HCP-like"/>
    <property type="match status" value="1"/>
</dbReference>
<feature type="region of interest" description="Disordered" evidence="2">
    <location>
        <begin position="781"/>
        <end position="806"/>
    </location>
</feature>
<dbReference type="Proteomes" id="UP001055108">
    <property type="component" value="Unassembled WGS sequence"/>
</dbReference>
<evidence type="ECO:0000256" key="2">
    <source>
        <dbReference type="SAM" id="MobiDB-lite"/>
    </source>
</evidence>
<sequence length="1187" mass="125261">MTRTAKPNFDSFDPDVLEAARDVARRAGIPLEEWIARNVPRGGQRRRRPSEPVREQHRKADRAAEEAPRFQANRPQGAPDARRPSGPEPAEDGALASIIARLEGLDRSLAEDRRSVEEAASRRLDAIEHRLTRALDAGAAPVDKVAERLGDIERRMSELGDKVAAARPYPRRGRGAADMREAVDEIRQRQRELGETAAPVRRAAGEPSIVAGMRRDLARRLDAGLHEDLMIDTAEAVSELQRETLRLRESIGSLATSRDVGALEQAMISLATNVERAQPSADLAAITAPIESIRQHVERLAGEVADDVHGRMADEVRRLAARLDSVAAAGPGSDGRALDTLFQELDEIRRLLGTLAGPERIQSLAQGMQAISTQIAQLQEAAKDAAKEAAREAAKAEGSATLRPLLEEIRSGLAAPAPAAFVDQMRAMATKLDALHERAGGQDPAESRKILGRIDALADKVERASTQPVDDLIGRLEGLSERLGEQLGERFGENPNEGPRGRAVAGEDFASIHAMLSNLAEKVDRVGDRAGDRAGTDGLDALEKQVLILAKRLESGGADPALASLERTMGDLLAQMAALRDQAPDADVIERAAREAVAASLAERVAPQDRGEIGLLRAGLADLQARQTASDQRLGAMLDGVQSALDRLMNRLDPAADGAALQAGLRQPSLEEQLMASTAADLARGETERRRRPEMKRAAAQSAAQHGDELLEPGAGRPQREARSRALPEGRLPETRLAEADLPHARGLGDELPSGEDGTADIKTSFIAAARRAAQAAQAELATEAASERRDLRLGGRPDKAPAPAGGRLARLRAEIDRRRRPLLLGLAAIVLALGALQAIGTHVSEPDPSTPVSRVAAPEAAKPEAARSEAAKSEAAGADAGKADAGKTGTAKADTMKADTVKADKTAEAPKTALADPLTTQAIPAEPAAPARARSGPPRISGAAALSGDLAGLPSGLAKLRQAVLDGDGAAAWELAARAADGRGVTRDLALAAKLFEKLAAAGYAPAQYKLGGHFEKGSGVARDLAQAKLWYGRAAEQGHARSMHNLAVIYAESPAANGKPDYASAASWFRQGAEYGLRDSQYNLGVLYARGLGLGQDLVQSYVWFSAAAAQGDDDAGRKRDDVANKLSPADLASAKTLAATFKPRRLDPAVNEPPQAADGGAMTLLGAPAPGANAFTPPGRSRGV</sequence>
<name>A0AA37HPK3_9HYPH</name>
<gene>
    <name evidence="3" type="ORF">NBEOAGPD_2520</name>
</gene>
<dbReference type="AlphaFoldDB" id="A0AA37HPK3"/>
<feature type="region of interest" description="Disordered" evidence="2">
    <location>
        <begin position="843"/>
        <end position="895"/>
    </location>
</feature>
<dbReference type="InterPro" id="IPR050767">
    <property type="entry name" value="Sel1_AlgK"/>
</dbReference>
<feature type="region of interest" description="Disordered" evidence="2">
    <location>
        <begin position="1145"/>
        <end position="1187"/>
    </location>
</feature>
<dbReference type="InterPro" id="IPR011990">
    <property type="entry name" value="TPR-like_helical_dom_sf"/>
</dbReference>
<feature type="compositionally biased region" description="Basic and acidic residues" evidence="2">
    <location>
        <begin position="786"/>
        <end position="800"/>
    </location>
</feature>
<keyword evidence="4" id="KW-1185">Reference proteome</keyword>
<evidence type="ECO:0000313" key="3">
    <source>
        <dbReference type="EMBL" id="GJD79295.1"/>
    </source>
</evidence>
<feature type="region of interest" description="Disordered" evidence="2">
    <location>
        <begin position="922"/>
        <end position="941"/>
    </location>
</feature>
<feature type="compositionally biased region" description="Basic and acidic residues" evidence="2">
    <location>
        <begin position="718"/>
        <end position="749"/>
    </location>
</feature>
<organism evidence="3 4">
    <name type="scientific">Methylobacterium gregans</name>
    <dbReference type="NCBI Taxonomy" id="374424"/>
    <lineage>
        <taxon>Bacteria</taxon>
        <taxon>Pseudomonadati</taxon>
        <taxon>Pseudomonadota</taxon>
        <taxon>Alphaproteobacteria</taxon>
        <taxon>Hyphomicrobiales</taxon>
        <taxon>Methylobacteriaceae</taxon>
        <taxon>Methylobacterium</taxon>
    </lineage>
</organism>
<dbReference type="PANTHER" id="PTHR11102:SF160">
    <property type="entry name" value="ERAD-ASSOCIATED E3 UBIQUITIN-PROTEIN LIGASE COMPONENT HRD3"/>
    <property type="match status" value="1"/>
</dbReference>